<protein>
    <submittedName>
        <fullName evidence="4">5'-3' exonuclease</fullName>
    </submittedName>
</protein>
<dbReference type="AlphaFoldDB" id="A0AAV8H4Z1"/>
<evidence type="ECO:0000259" key="3">
    <source>
        <dbReference type="SMART" id="SM00475"/>
    </source>
</evidence>
<dbReference type="InterPro" id="IPR038969">
    <property type="entry name" value="FEN"/>
</dbReference>
<proteinExistence type="predicted"/>
<dbReference type="CDD" id="cd09898">
    <property type="entry name" value="H3TH_53EXO"/>
    <property type="match status" value="1"/>
</dbReference>
<evidence type="ECO:0000313" key="4">
    <source>
        <dbReference type="EMBL" id="KAJ4810871.1"/>
    </source>
</evidence>
<accession>A0AAV8H4Z1</accession>
<dbReference type="InterPro" id="IPR036279">
    <property type="entry name" value="5-3_exonuclease_C_sf"/>
</dbReference>
<keyword evidence="2" id="KW-0378">Hydrolase</keyword>
<dbReference type="PANTHER" id="PTHR42646">
    <property type="entry name" value="FLAP ENDONUCLEASE XNI"/>
    <property type="match status" value="1"/>
</dbReference>
<dbReference type="GO" id="GO:0003677">
    <property type="term" value="F:DNA binding"/>
    <property type="evidence" value="ECO:0007669"/>
    <property type="project" value="InterPro"/>
</dbReference>
<keyword evidence="4" id="KW-0269">Exonuclease</keyword>
<gene>
    <name evidence="4" type="ORF">LUZ62_023437</name>
</gene>
<reference evidence="4" key="1">
    <citation type="submission" date="2022-08" db="EMBL/GenBank/DDBJ databases">
        <authorList>
            <person name="Marques A."/>
        </authorList>
    </citation>
    <scope>NUCLEOTIDE SEQUENCE</scope>
    <source>
        <strain evidence="4">RhyPub2mFocal</strain>
        <tissue evidence="4">Leaves</tissue>
    </source>
</reference>
<dbReference type="SUPFAM" id="SSF47807">
    <property type="entry name" value="5' to 3' exonuclease, C-terminal subdomain"/>
    <property type="match status" value="1"/>
</dbReference>
<dbReference type="FunFam" id="1.10.150.20:FF:000042">
    <property type="entry name" value="5'-3' exonuclease family protein"/>
    <property type="match status" value="1"/>
</dbReference>
<dbReference type="Proteomes" id="UP001140206">
    <property type="component" value="Chromosome 1"/>
</dbReference>
<keyword evidence="1" id="KW-0540">Nuclease</keyword>
<dbReference type="Gene3D" id="1.10.150.20">
    <property type="entry name" value="5' to 3' exonuclease, C-terminal subdomain"/>
    <property type="match status" value="1"/>
</dbReference>
<keyword evidence="5" id="KW-1185">Reference proteome</keyword>
<dbReference type="SUPFAM" id="SSF88723">
    <property type="entry name" value="PIN domain-like"/>
    <property type="match status" value="1"/>
</dbReference>
<dbReference type="GO" id="GO:0008409">
    <property type="term" value="F:5'-3' exonuclease activity"/>
    <property type="evidence" value="ECO:0007669"/>
    <property type="project" value="InterPro"/>
</dbReference>
<comment type="caution">
    <text evidence="4">The sequence shown here is derived from an EMBL/GenBank/DDBJ whole genome shotgun (WGS) entry which is preliminary data.</text>
</comment>
<dbReference type="EMBL" id="JAMFTS010000001">
    <property type="protein sequence ID" value="KAJ4810871.1"/>
    <property type="molecule type" value="Genomic_DNA"/>
</dbReference>
<dbReference type="SMART" id="SM00475">
    <property type="entry name" value="53EXOc"/>
    <property type="match status" value="1"/>
</dbReference>
<evidence type="ECO:0000313" key="5">
    <source>
        <dbReference type="Proteomes" id="UP001140206"/>
    </source>
</evidence>
<dbReference type="Pfam" id="PF01367">
    <property type="entry name" value="5_3_exonuc"/>
    <property type="match status" value="1"/>
</dbReference>
<dbReference type="PANTHER" id="PTHR42646:SF4">
    <property type="entry name" value="5'-3' EXONUCLEASE FAMILY PROTEIN"/>
    <property type="match status" value="1"/>
</dbReference>
<dbReference type="Gene3D" id="3.40.50.1010">
    <property type="entry name" value="5'-nuclease"/>
    <property type="match status" value="1"/>
</dbReference>
<evidence type="ECO:0000256" key="2">
    <source>
        <dbReference type="ARBA" id="ARBA00022801"/>
    </source>
</evidence>
<evidence type="ECO:0000256" key="1">
    <source>
        <dbReference type="ARBA" id="ARBA00022722"/>
    </source>
</evidence>
<dbReference type="Pfam" id="PF02739">
    <property type="entry name" value="5_3_exonuc_N"/>
    <property type="match status" value="1"/>
</dbReference>
<dbReference type="InterPro" id="IPR020046">
    <property type="entry name" value="5-3_exonucl_a-hlix_arch_N"/>
</dbReference>
<name>A0AAV8H4Z1_9POAL</name>
<dbReference type="GO" id="GO:0017108">
    <property type="term" value="F:5'-flap endonuclease activity"/>
    <property type="evidence" value="ECO:0007669"/>
    <property type="project" value="InterPro"/>
</dbReference>
<dbReference type="GO" id="GO:0033567">
    <property type="term" value="P:DNA replication, Okazaki fragment processing"/>
    <property type="evidence" value="ECO:0007669"/>
    <property type="project" value="InterPro"/>
</dbReference>
<organism evidence="4 5">
    <name type="scientific">Rhynchospora pubera</name>
    <dbReference type="NCBI Taxonomy" id="906938"/>
    <lineage>
        <taxon>Eukaryota</taxon>
        <taxon>Viridiplantae</taxon>
        <taxon>Streptophyta</taxon>
        <taxon>Embryophyta</taxon>
        <taxon>Tracheophyta</taxon>
        <taxon>Spermatophyta</taxon>
        <taxon>Magnoliopsida</taxon>
        <taxon>Liliopsida</taxon>
        <taxon>Poales</taxon>
        <taxon>Cyperaceae</taxon>
        <taxon>Cyperoideae</taxon>
        <taxon>Rhynchosporeae</taxon>
        <taxon>Rhynchospora</taxon>
    </lineage>
</organism>
<sequence>MVVAGTPKSTACTPPTRHLGVSVRSRAHTLPVTCAHLPSPPSSSASVVSLSHTQSATPVRHFDKHLTGKKRIYFLDVNPLCFNGSRPCMKSFAYWVGLFFSKVSHRDPVIAASVLDGEGGNEFRRHLLPSYKAGRQSNNGSSDGWLSRVEPQIVQILQSCNVPVVKIKGFEADDVVATLMDQALEYGYPVMIGSPDKDFKQLISNNVQIAMPVPELRRWCFYNMQHYIKQYGCDPTSDLSLRCFMGDEVDGVPGLQKLVPSFGRKTAIKLLKKHGSLENLLNAAAVRIVGRDYAQDALTKYADYLRRNYQVLSLRRDASIQLEENWLCERDSSNDSLVLSKFVQKLSQGRDVVRRSGQRVKSTA</sequence>
<dbReference type="InterPro" id="IPR029060">
    <property type="entry name" value="PIN-like_dom_sf"/>
</dbReference>
<dbReference type="InterPro" id="IPR002421">
    <property type="entry name" value="5-3_exonuclease"/>
</dbReference>
<dbReference type="InterPro" id="IPR020045">
    <property type="entry name" value="DNA_polI_H3TH"/>
</dbReference>
<feature type="domain" description="5'-3' exonuclease" evidence="3">
    <location>
        <begin position="70"/>
        <end position="330"/>
    </location>
</feature>